<dbReference type="OrthoDB" id="194358at2759"/>
<dbReference type="PROSITE" id="PS00518">
    <property type="entry name" value="ZF_RING_1"/>
    <property type="match status" value="1"/>
</dbReference>
<dbReference type="PROSITE" id="PS50089">
    <property type="entry name" value="ZF_RING_2"/>
    <property type="match status" value="1"/>
</dbReference>
<feature type="active site" description="Nucleophile" evidence="8">
    <location>
        <position position="776"/>
    </location>
</feature>
<keyword evidence="1" id="KW-0479">Metal-binding</keyword>
<dbReference type="InterPro" id="IPR002641">
    <property type="entry name" value="PNPLA_dom"/>
</dbReference>
<evidence type="ECO:0000256" key="6">
    <source>
        <dbReference type="ARBA" id="ARBA00023098"/>
    </source>
</evidence>
<evidence type="ECO:0000256" key="8">
    <source>
        <dbReference type="PROSITE-ProRule" id="PRU01161"/>
    </source>
</evidence>
<evidence type="ECO:0000256" key="4">
    <source>
        <dbReference type="ARBA" id="ARBA00022833"/>
    </source>
</evidence>
<dbReference type="AlphaFoldDB" id="A0A9N9L2J9"/>
<dbReference type="GO" id="GO:0008270">
    <property type="term" value="F:zinc ion binding"/>
    <property type="evidence" value="ECO:0007669"/>
    <property type="project" value="UniProtKB-KW"/>
</dbReference>
<dbReference type="GO" id="GO:0046486">
    <property type="term" value="P:glycerolipid metabolic process"/>
    <property type="evidence" value="ECO:0007669"/>
    <property type="project" value="UniProtKB-ARBA"/>
</dbReference>
<reference evidence="11" key="1">
    <citation type="submission" date="2021-07" db="EMBL/GenBank/DDBJ databases">
        <authorList>
            <person name="Durling M."/>
        </authorList>
    </citation>
    <scope>NUCLEOTIDE SEQUENCE</scope>
</reference>
<keyword evidence="12" id="KW-1185">Reference proteome</keyword>
<dbReference type="SUPFAM" id="SSF52151">
    <property type="entry name" value="FabD/lysophospholipase-like"/>
    <property type="match status" value="1"/>
</dbReference>
<organism evidence="11 12">
    <name type="scientific">Hymenoscyphus fraxineus</name>
    <dbReference type="NCBI Taxonomy" id="746836"/>
    <lineage>
        <taxon>Eukaryota</taxon>
        <taxon>Fungi</taxon>
        <taxon>Dikarya</taxon>
        <taxon>Ascomycota</taxon>
        <taxon>Pezizomycotina</taxon>
        <taxon>Leotiomycetes</taxon>
        <taxon>Helotiales</taxon>
        <taxon>Helotiaceae</taxon>
        <taxon>Hymenoscyphus</taxon>
    </lineage>
</organism>
<comment type="caution">
    <text evidence="11">The sequence shown here is derived from an EMBL/GenBank/DDBJ whole genome shotgun (WGS) entry which is preliminary data.</text>
</comment>
<feature type="domain" description="RING-type" evidence="9">
    <location>
        <begin position="668"/>
        <end position="714"/>
    </location>
</feature>
<keyword evidence="6 8" id="KW-0443">Lipid metabolism</keyword>
<dbReference type="PROSITE" id="PS51635">
    <property type="entry name" value="PNPLA"/>
    <property type="match status" value="1"/>
</dbReference>
<dbReference type="Proteomes" id="UP000696280">
    <property type="component" value="Unassembled WGS sequence"/>
</dbReference>
<feature type="short sequence motif" description="GXSXG" evidence="8">
    <location>
        <begin position="774"/>
        <end position="778"/>
    </location>
</feature>
<dbReference type="GO" id="GO:0047499">
    <property type="term" value="F:calcium-independent phospholipase A2 activity"/>
    <property type="evidence" value="ECO:0007669"/>
    <property type="project" value="TreeGrafter"/>
</dbReference>
<evidence type="ECO:0000256" key="1">
    <source>
        <dbReference type="ARBA" id="ARBA00022723"/>
    </source>
</evidence>
<evidence type="ECO:0000313" key="11">
    <source>
        <dbReference type="EMBL" id="CAG8959035.1"/>
    </source>
</evidence>
<dbReference type="GO" id="GO:0019369">
    <property type="term" value="P:arachidonate metabolic process"/>
    <property type="evidence" value="ECO:0007669"/>
    <property type="project" value="TreeGrafter"/>
</dbReference>
<evidence type="ECO:0000256" key="5">
    <source>
        <dbReference type="ARBA" id="ARBA00022963"/>
    </source>
</evidence>
<evidence type="ECO:0000256" key="2">
    <source>
        <dbReference type="ARBA" id="ARBA00022771"/>
    </source>
</evidence>
<keyword evidence="3 8" id="KW-0378">Hydrolase</keyword>
<sequence length="1214" mass="139913">MSLRLDSKNTVKLCDLRHCTAEAGQYCIRNCRYCQSCDFETICTNKIGHFTCWELHLPREEDDENPHQALDPLQKLYVDAVTYSANEDVQKKLHQEDRIAEWFTIKTDEKETRIKVTDRFRHLCNPGSLPNEYSSRQFPGFVSFIGATGRGKSTLLKAMILMGYLDPCGTHFKSDESRLEEKIVGLRNALAQKAFGPVSKSGNVEDMTDPTSFGVHLYRDIALPGSTAEESNQDMRDTPILFADCEGFRAGSALTNAQRAEAHQYSFNERNLSSNLIIDSPITAESYGKDGKEGIDLFYARFLYTVSDVVVLIISGDSEVFSDIQRIVEWAASAVYQSVNRLAQKTLIIVRNKETFDHEDLYEARFLKENLLKNQRPFWTGSPLLERFINDYNSKQTIYDHKIHDNDDLLRKFFSKVRACNIPHTKTTSLQKSFKQYQDLRHQIIDASRKSQLLRAKNHQSYNVPMLSHILNNAFEHFRTSDDPFDFYKAARNDTNPNPFSVPGHISNFIRHLFSLGVGQFPSDMIPKVIASSLITWTLRNFGLVRDPDEIFNRELKQWCKEGIQRYREEYQQCGFGGGKEQCIKKRPTHEFEHCDEKGNRSLGVFDDARRLRPDIISLIHKSYVEEYWELCANKDALPKPEQAQRQRETKMQPYKDWWRQLRSNKTCFGCLQEVPDHVLECGHAFCDQCVQELGRRSEYYECGWVMNSCNLCQFSWQDGGHLFLLHPTCAGVRALTLDGGGIRGIVEISLLEKVCAAIDLELHIRDCFDIIVGTSTGGIIGLGLATLSRDKSISDLKERFLADQIPVLKQLDYFKLTEFFLVLRIWDSVYNTTPLRESLKDLFGPERKLFSAAHREVRVAVTAAKDNGADKVTLFSHSPVSCLITNYNRPAYADQDTDFEREDDDKNELAIWEAGLATSAAPFYFQRFEKQETKTNYCDGALHSNFPVQYTLDEIRRVWNYSGEAKPPLDILLTVGTGRQEREIKIPVPLRIGGFEAVCTSFHNNLDSHRQWLEFKRVHLDTTPLGGKVHRLNAHIKGKYVALDDYKKMRQIDEDIQVQAEQPQFAANIDTIARLLIAKLFFFEPSPMYRDRNNAVSRQNNHIPGSIRCRLARESTQIKNLVDAIDSFWYKEIRTETDMSNDRLWKRISFSDQERSRVRTQRAWLRIEHNISPLEKQGTRQVLAVTLKRRGLDKVPISGFPVEWNVLQHRSRR</sequence>
<dbReference type="Gene3D" id="3.30.40.10">
    <property type="entry name" value="Zinc/RING finger domain, C3HC4 (zinc finger)"/>
    <property type="match status" value="1"/>
</dbReference>
<feature type="short sequence motif" description="DGA/G" evidence="8">
    <location>
        <begin position="940"/>
        <end position="942"/>
    </location>
</feature>
<evidence type="ECO:0000313" key="12">
    <source>
        <dbReference type="Proteomes" id="UP000696280"/>
    </source>
</evidence>
<gene>
    <name evidence="11" type="ORF">HYFRA_00012196</name>
</gene>
<dbReference type="CDD" id="cd07199">
    <property type="entry name" value="Pat17_PNPLA8_PNPLA9_like"/>
    <property type="match status" value="1"/>
</dbReference>
<dbReference type="GO" id="GO:0016020">
    <property type="term" value="C:membrane"/>
    <property type="evidence" value="ECO:0007669"/>
    <property type="project" value="TreeGrafter"/>
</dbReference>
<dbReference type="InterPro" id="IPR001841">
    <property type="entry name" value="Znf_RING"/>
</dbReference>
<keyword evidence="4" id="KW-0862">Zinc</keyword>
<evidence type="ECO:0000259" key="10">
    <source>
        <dbReference type="PROSITE" id="PS51635"/>
    </source>
</evidence>
<protein>
    <recommendedName>
        <fullName evidence="13">PNPLA domain-containing protein</fullName>
    </recommendedName>
</protein>
<evidence type="ECO:0008006" key="13">
    <source>
        <dbReference type="Google" id="ProtNLM"/>
    </source>
</evidence>
<dbReference type="Gene3D" id="3.40.1090.10">
    <property type="entry name" value="Cytosolic phospholipase A2 catalytic domain"/>
    <property type="match status" value="1"/>
</dbReference>
<dbReference type="InterPro" id="IPR013083">
    <property type="entry name" value="Znf_RING/FYVE/PHD"/>
</dbReference>
<dbReference type="EMBL" id="CAJVRL010000087">
    <property type="protein sequence ID" value="CAG8959035.1"/>
    <property type="molecule type" value="Genomic_DNA"/>
</dbReference>
<evidence type="ECO:0000259" key="9">
    <source>
        <dbReference type="PROSITE" id="PS50089"/>
    </source>
</evidence>
<feature type="short sequence motif" description="GXGXXG" evidence="8">
    <location>
        <begin position="740"/>
        <end position="745"/>
    </location>
</feature>
<dbReference type="PANTHER" id="PTHR24185">
    <property type="entry name" value="CALCIUM-INDEPENDENT PHOSPHOLIPASE A2-GAMMA"/>
    <property type="match status" value="1"/>
</dbReference>
<dbReference type="InterPro" id="IPR016035">
    <property type="entry name" value="Acyl_Trfase/lysoPLipase"/>
</dbReference>
<keyword evidence="5 8" id="KW-0442">Lipid degradation</keyword>
<name>A0A9N9L2J9_9HELO</name>
<keyword evidence="2 7" id="KW-0863">Zinc-finger</keyword>
<accession>A0A9N9L2J9</accession>
<dbReference type="GO" id="GO:0016042">
    <property type="term" value="P:lipid catabolic process"/>
    <property type="evidence" value="ECO:0007669"/>
    <property type="project" value="UniProtKB-UniRule"/>
</dbReference>
<evidence type="ECO:0000256" key="3">
    <source>
        <dbReference type="ARBA" id="ARBA00022801"/>
    </source>
</evidence>
<feature type="domain" description="PNPLA" evidence="10">
    <location>
        <begin position="736"/>
        <end position="953"/>
    </location>
</feature>
<dbReference type="InterPro" id="IPR017907">
    <property type="entry name" value="Znf_RING_CS"/>
</dbReference>
<feature type="active site" description="Proton acceptor" evidence="8">
    <location>
        <position position="940"/>
    </location>
</feature>
<proteinExistence type="predicted"/>
<evidence type="ECO:0000256" key="7">
    <source>
        <dbReference type="PROSITE-ProRule" id="PRU00175"/>
    </source>
</evidence>
<dbReference type="PANTHER" id="PTHR24185:SF1">
    <property type="entry name" value="CALCIUM-INDEPENDENT PHOSPHOLIPASE A2-GAMMA"/>
    <property type="match status" value="1"/>
</dbReference>
<dbReference type="Pfam" id="PF01734">
    <property type="entry name" value="Patatin"/>
    <property type="match status" value="1"/>
</dbReference>